<evidence type="ECO:0000256" key="8">
    <source>
        <dbReference type="PROSITE-ProRule" id="PRU00509"/>
    </source>
</evidence>
<evidence type="ECO:0000256" key="3">
    <source>
        <dbReference type="ARBA" id="ARBA00022737"/>
    </source>
</evidence>
<sequence>MLCNGEPRGNRTITPGTLGSRFGTSSAILFVVPAGPSVPLFPRWHQRPQDHDFRRALRVLVLESGGPRRSPWEGLAPGAPHLHSPPSRPPPEGGAERPRGAVDPGVLSVSRPVPPGPPAADGRRPAGSCREGRDGSRDTCEPSALLTPPMSSSSRGPGAGARRRRTRCRRCRACVRTECGDCHFCRDMKKFGGPGRMKQSCLLRQCTAPVLPHTAVCLLCGEAGKEDTVEGEEEKFGLSLMECTICNEIVHPGCLKVMALGTLEAGMGKAEGVINAEIPNCWECPRCTQEGRTSKDSGEGPGRRRADNGEEGASLGSGWKLTEEPPLPPPPPRRKGPLPAGPPPEDVPGPPKRKEREAGNEPPTPRKKVKGGRERHLKKVGGDACLLRGSDPGGPGLLPPRVLNPSQAFSSCHPGLPPENWEKPKPPLASAEGPAVPSPSPQREKLERFKRMCQLLERVPDTSSSSSDSDSDSDSSGTSLSEDEAPGEARNGRRPARGSSGEKENRGGRRAVRPGSGGPLLSWPLGPAPPPRPPQLERHVVRPPPRSPEPDTLPLAAGSDHPLPRAAWLRVFQHLGPRELCICMRVCRTWSRWCYDKRLWPRMDLSRRKSLTPPMLSGVVRRQPRALDLSWTGVSKKQLMWLLNRLQGLQELVLSGCSWLSVSALGSAPLPALRLLDLRWIEDVKDSQLRELLLPPPDTKPGAASVGSFVEGVGQGQTESRGRLQGVAELRLAGLELTDASLRLLLRHAPQLSALDLSHCAHVGDPSVHLLTAPTSPLRETLVHLNLAGKCGPLSVHPANLLVPVVRAYPLLTFLVSAAIAPSPGCHRLTDHCLPLFRRCPRLRRLDLRSCRQLSPEACARLAAAGPPGPFRCPEEKLLLKDS</sequence>
<keyword evidence="6" id="KW-0862">Zinc</keyword>
<evidence type="ECO:0000313" key="12">
    <source>
        <dbReference type="EMBL" id="KAJ8798696.1"/>
    </source>
</evidence>
<protein>
    <recommendedName>
        <fullName evidence="14">F-box/LRR-repeat protein 19</fullName>
    </recommendedName>
</protein>
<gene>
    <name evidence="12" type="ORF">J1605_016499</name>
</gene>
<dbReference type="PROSITE" id="PS51058">
    <property type="entry name" value="ZF_CXXC"/>
    <property type="match status" value="1"/>
</dbReference>
<dbReference type="Gene3D" id="3.80.10.10">
    <property type="entry name" value="Ribonuclease Inhibitor"/>
    <property type="match status" value="2"/>
</dbReference>
<feature type="domain" description="PHD-type" evidence="10">
    <location>
        <begin position="214"/>
        <end position="290"/>
    </location>
</feature>
<evidence type="ECO:0008006" key="14">
    <source>
        <dbReference type="Google" id="ProtNLM"/>
    </source>
</evidence>
<evidence type="ECO:0000259" key="11">
    <source>
        <dbReference type="PROSITE" id="PS51058"/>
    </source>
</evidence>
<dbReference type="Pfam" id="PF12937">
    <property type="entry name" value="F-box-like"/>
    <property type="match status" value="1"/>
</dbReference>
<dbReference type="PROSITE" id="PS01359">
    <property type="entry name" value="ZF_PHD_1"/>
    <property type="match status" value="1"/>
</dbReference>
<dbReference type="SUPFAM" id="SSF52047">
    <property type="entry name" value="RNI-like"/>
    <property type="match status" value="1"/>
</dbReference>
<keyword evidence="2" id="KW-0479">Metal-binding</keyword>
<feature type="region of interest" description="Disordered" evidence="9">
    <location>
        <begin position="289"/>
        <end position="559"/>
    </location>
</feature>
<dbReference type="InterPro" id="IPR001810">
    <property type="entry name" value="F-box_dom"/>
</dbReference>
<keyword evidence="7" id="KW-0238">DNA-binding</keyword>
<feature type="compositionally biased region" description="Low complexity" evidence="9">
    <location>
        <begin position="461"/>
        <end position="480"/>
    </location>
</feature>
<dbReference type="Pfam" id="PF16866">
    <property type="entry name" value="PHD_4"/>
    <property type="match status" value="1"/>
</dbReference>
<dbReference type="SMART" id="SM00367">
    <property type="entry name" value="LRR_CC"/>
    <property type="match status" value="2"/>
</dbReference>
<feature type="compositionally biased region" description="Basic residues" evidence="9">
    <location>
        <begin position="365"/>
        <end position="379"/>
    </location>
</feature>
<dbReference type="InterPro" id="IPR013083">
    <property type="entry name" value="Znf_RING/FYVE/PHD"/>
</dbReference>
<comment type="caution">
    <text evidence="12">The sequence shown here is derived from an EMBL/GenBank/DDBJ whole genome shotgun (WGS) entry which is preliminary data.</text>
</comment>
<name>A0AB34I6P0_ESCRO</name>
<feature type="domain" description="CXXC-type" evidence="11">
    <location>
        <begin position="161"/>
        <end position="207"/>
    </location>
</feature>
<evidence type="ECO:0000313" key="13">
    <source>
        <dbReference type="Proteomes" id="UP001159641"/>
    </source>
</evidence>
<dbReference type="FunFam" id="3.30.40.10:FF:000020">
    <property type="entry name" value="lysine-specific demethylase 2B isoform X1"/>
    <property type="match status" value="1"/>
</dbReference>
<dbReference type="EMBL" id="JAIQCJ010000020">
    <property type="protein sequence ID" value="KAJ8798696.1"/>
    <property type="molecule type" value="Genomic_DNA"/>
</dbReference>
<feature type="compositionally biased region" description="Basic and acidic residues" evidence="9">
    <location>
        <begin position="292"/>
        <end position="308"/>
    </location>
</feature>
<keyword evidence="1" id="KW-0433">Leucine-rich repeat</keyword>
<feature type="region of interest" description="Disordered" evidence="9">
    <location>
        <begin position="65"/>
        <end position="161"/>
    </location>
</feature>
<dbReference type="AlphaFoldDB" id="A0AB34I6P0"/>
<dbReference type="Gene3D" id="3.30.40.10">
    <property type="entry name" value="Zinc/RING finger domain, C3HC4 (zinc finger)"/>
    <property type="match status" value="1"/>
</dbReference>
<dbReference type="InterPro" id="IPR006553">
    <property type="entry name" value="Leu-rich_rpt_Cys-con_subtyp"/>
</dbReference>
<feature type="compositionally biased region" description="Basic and acidic residues" evidence="9">
    <location>
        <begin position="130"/>
        <end position="140"/>
    </location>
</feature>
<proteinExistence type="predicted"/>
<dbReference type="InterPro" id="IPR032675">
    <property type="entry name" value="LRR_dom_sf"/>
</dbReference>
<reference evidence="12 13" key="1">
    <citation type="submission" date="2022-11" db="EMBL/GenBank/DDBJ databases">
        <title>Whole genome sequence of Eschrichtius robustus ER-17-0199.</title>
        <authorList>
            <person name="Bruniche-Olsen A."/>
            <person name="Black A.N."/>
            <person name="Fields C.J."/>
            <person name="Walden K."/>
            <person name="Dewoody J.A."/>
        </authorList>
    </citation>
    <scope>NUCLEOTIDE SEQUENCE [LARGE SCALE GENOMIC DNA]</scope>
    <source>
        <strain evidence="12">ER-17-0199</strain>
        <tissue evidence="12">Blubber</tissue>
    </source>
</reference>
<evidence type="ECO:0000256" key="1">
    <source>
        <dbReference type="ARBA" id="ARBA00022614"/>
    </source>
</evidence>
<evidence type="ECO:0000259" key="10">
    <source>
        <dbReference type="PROSITE" id="PS50016"/>
    </source>
</evidence>
<dbReference type="Proteomes" id="UP001159641">
    <property type="component" value="Unassembled WGS sequence"/>
</dbReference>
<keyword evidence="5" id="KW-0833">Ubl conjugation pathway</keyword>
<evidence type="ECO:0000256" key="7">
    <source>
        <dbReference type="ARBA" id="ARBA00023125"/>
    </source>
</evidence>
<dbReference type="SMART" id="SM00256">
    <property type="entry name" value="FBOX"/>
    <property type="match status" value="1"/>
</dbReference>
<feature type="compositionally biased region" description="Low complexity" evidence="9">
    <location>
        <begin position="147"/>
        <end position="156"/>
    </location>
</feature>
<keyword evidence="4 8" id="KW-0863">Zinc-finger</keyword>
<accession>A0AB34I6P0</accession>
<evidence type="ECO:0000256" key="4">
    <source>
        <dbReference type="ARBA" id="ARBA00022771"/>
    </source>
</evidence>
<keyword evidence="3" id="KW-0677">Repeat</keyword>
<dbReference type="PROSITE" id="PS50016">
    <property type="entry name" value="ZF_PHD_2"/>
    <property type="match status" value="1"/>
</dbReference>
<evidence type="ECO:0000256" key="5">
    <source>
        <dbReference type="ARBA" id="ARBA00022786"/>
    </source>
</evidence>
<dbReference type="CDD" id="cd22122">
    <property type="entry name" value="F-box_JHDM"/>
    <property type="match status" value="1"/>
</dbReference>
<dbReference type="SUPFAM" id="SSF57903">
    <property type="entry name" value="FYVE/PHD zinc finger"/>
    <property type="match status" value="1"/>
</dbReference>
<feature type="compositionally biased region" description="Pro residues" evidence="9">
    <location>
        <begin position="339"/>
        <end position="350"/>
    </location>
</feature>
<dbReference type="InterPro" id="IPR011011">
    <property type="entry name" value="Znf_FYVE_PHD"/>
</dbReference>
<dbReference type="InterPro" id="IPR019786">
    <property type="entry name" value="Zinc_finger_PHD-type_CS"/>
</dbReference>
<dbReference type="SMR" id="A0AB34I6P0"/>
<dbReference type="GO" id="GO:0003677">
    <property type="term" value="F:DNA binding"/>
    <property type="evidence" value="ECO:0007669"/>
    <property type="project" value="UniProtKB-KW"/>
</dbReference>
<dbReference type="Pfam" id="PF02008">
    <property type="entry name" value="zf-CXXC"/>
    <property type="match status" value="1"/>
</dbReference>
<dbReference type="InterPro" id="IPR002857">
    <property type="entry name" value="Znf_CXXC"/>
</dbReference>
<organism evidence="12 13">
    <name type="scientific">Eschrichtius robustus</name>
    <name type="common">California gray whale</name>
    <name type="synonym">Eschrichtius gibbosus</name>
    <dbReference type="NCBI Taxonomy" id="9764"/>
    <lineage>
        <taxon>Eukaryota</taxon>
        <taxon>Metazoa</taxon>
        <taxon>Chordata</taxon>
        <taxon>Craniata</taxon>
        <taxon>Vertebrata</taxon>
        <taxon>Euteleostomi</taxon>
        <taxon>Mammalia</taxon>
        <taxon>Eutheria</taxon>
        <taxon>Laurasiatheria</taxon>
        <taxon>Artiodactyla</taxon>
        <taxon>Whippomorpha</taxon>
        <taxon>Cetacea</taxon>
        <taxon>Mysticeti</taxon>
        <taxon>Eschrichtiidae</taxon>
        <taxon>Eschrichtius</taxon>
    </lineage>
</organism>
<evidence type="ECO:0000256" key="2">
    <source>
        <dbReference type="ARBA" id="ARBA00022723"/>
    </source>
</evidence>
<evidence type="ECO:0000256" key="6">
    <source>
        <dbReference type="ARBA" id="ARBA00022833"/>
    </source>
</evidence>
<dbReference type="GO" id="GO:0008270">
    <property type="term" value="F:zinc ion binding"/>
    <property type="evidence" value="ECO:0007669"/>
    <property type="project" value="UniProtKB-KW"/>
</dbReference>
<keyword evidence="13" id="KW-1185">Reference proteome</keyword>
<dbReference type="InterPro" id="IPR019787">
    <property type="entry name" value="Znf_PHD-finger"/>
</dbReference>
<dbReference type="InterPro" id="IPR050690">
    <property type="entry name" value="JHDM1_Histone_Demethylase"/>
</dbReference>
<dbReference type="PANTHER" id="PTHR23123">
    <property type="entry name" value="PHD/F-BOX CONTAINING PROTEIN"/>
    <property type="match status" value="1"/>
</dbReference>
<evidence type="ECO:0000256" key="9">
    <source>
        <dbReference type="SAM" id="MobiDB-lite"/>
    </source>
</evidence>